<dbReference type="InterPro" id="IPR007110">
    <property type="entry name" value="Ig-like_dom"/>
</dbReference>
<feature type="transmembrane region" description="Helical" evidence="4">
    <location>
        <begin position="154"/>
        <end position="178"/>
    </location>
</feature>
<dbReference type="SMART" id="SM00408">
    <property type="entry name" value="IGc2"/>
    <property type="match status" value="1"/>
</dbReference>
<comment type="subcellular location">
    <subcellularLocation>
        <location evidence="1">Membrane</location>
    </subcellularLocation>
</comment>
<feature type="signal peptide" evidence="5">
    <location>
        <begin position="1"/>
        <end position="15"/>
    </location>
</feature>
<dbReference type="InterPro" id="IPR013783">
    <property type="entry name" value="Ig-like_fold"/>
</dbReference>
<dbReference type="InterPro" id="IPR036179">
    <property type="entry name" value="Ig-like_dom_sf"/>
</dbReference>
<dbReference type="InterPro" id="IPR003598">
    <property type="entry name" value="Ig_sub2"/>
</dbReference>
<dbReference type="PANTHER" id="PTHR24100:SF151">
    <property type="entry name" value="ICOS LIGAND"/>
    <property type="match status" value="1"/>
</dbReference>
<dbReference type="InterPro" id="IPR050504">
    <property type="entry name" value="IgSF_BTN/MOG"/>
</dbReference>
<dbReference type="Pfam" id="PF07686">
    <property type="entry name" value="V-set"/>
    <property type="match status" value="1"/>
</dbReference>
<comment type="caution">
    <text evidence="7">The sequence shown here is derived from an EMBL/GenBank/DDBJ whole genome shotgun (WGS) entry which is preliminary data.</text>
</comment>
<dbReference type="PROSITE" id="PS50835">
    <property type="entry name" value="IG_LIKE"/>
    <property type="match status" value="1"/>
</dbReference>
<dbReference type="InterPro" id="IPR003599">
    <property type="entry name" value="Ig_sub"/>
</dbReference>
<name>A0AAV1QGE3_SCOSC</name>
<evidence type="ECO:0000256" key="4">
    <source>
        <dbReference type="SAM" id="Phobius"/>
    </source>
</evidence>
<dbReference type="GO" id="GO:0050852">
    <property type="term" value="P:T cell receptor signaling pathway"/>
    <property type="evidence" value="ECO:0007669"/>
    <property type="project" value="TreeGrafter"/>
</dbReference>
<dbReference type="PANTHER" id="PTHR24100">
    <property type="entry name" value="BUTYROPHILIN"/>
    <property type="match status" value="1"/>
</dbReference>
<evidence type="ECO:0000256" key="2">
    <source>
        <dbReference type="ARBA" id="ARBA00023136"/>
    </source>
</evidence>
<protein>
    <submittedName>
        <fullName evidence="7">Uncharacterized protein LOC121889737</fullName>
    </submittedName>
</protein>
<evidence type="ECO:0000313" key="8">
    <source>
        <dbReference type="Proteomes" id="UP001314229"/>
    </source>
</evidence>
<dbReference type="Gene3D" id="2.60.40.10">
    <property type="entry name" value="Immunoglobulins"/>
    <property type="match status" value="1"/>
</dbReference>
<reference evidence="7 8" key="1">
    <citation type="submission" date="2024-01" db="EMBL/GenBank/DDBJ databases">
        <authorList>
            <person name="Alioto T."/>
            <person name="Alioto T."/>
            <person name="Gomez Garrido J."/>
        </authorList>
    </citation>
    <scope>NUCLEOTIDE SEQUENCE [LARGE SCALE GENOMIC DNA]</scope>
</reference>
<keyword evidence="3" id="KW-0393">Immunoglobulin domain</keyword>
<evidence type="ECO:0000256" key="1">
    <source>
        <dbReference type="ARBA" id="ARBA00004370"/>
    </source>
</evidence>
<dbReference type="SMART" id="SM00409">
    <property type="entry name" value="IG"/>
    <property type="match status" value="1"/>
</dbReference>
<keyword evidence="4" id="KW-0812">Transmembrane</keyword>
<dbReference type="AlphaFoldDB" id="A0AAV1QGE3"/>
<evidence type="ECO:0000313" key="7">
    <source>
        <dbReference type="EMBL" id="CAK6982599.1"/>
    </source>
</evidence>
<keyword evidence="8" id="KW-1185">Reference proteome</keyword>
<keyword evidence="5" id="KW-0732">Signal</keyword>
<dbReference type="EMBL" id="CAWUFR010001055">
    <property type="protein sequence ID" value="CAK6982599.1"/>
    <property type="molecule type" value="Genomic_DNA"/>
</dbReference>
<proteinExistence type="predicted"/>
<dbReference type="GO" id="GO:0005102">
    <property type="term" value="F:signaling receptor binding"/>
    <property type="evidence" value="ECO:0007669"/>
    <property type="project" value="TreeGrafter"/>
</dbReference>
<keyword evidence="4" id="KW-1133">Transmembrane helix</keyword>
<organism evidence="7 8">
    <name type="scientific">Scomber scombrus</name>
    <name type="common">Atlantic mackerel</name>
    <name type="synonym">Scomber vernalis</name>
    <dbReference type="NCBI Taxonomy" id="13677"/>
    <lineage>
        <taxon>Eukaryota</taxon>
        <taxon>Metazoa</taxon>
        <taxon>Chordata</taxon>
        <taxon>Craniata</taxon>
        <taxon>Vertebrata</taxon>
        <taxon>Euteleostomi</taxon>
        <taxon>Actinopterygii</taxon>
        <taxon>Neopterygii</taxon>
        <taxon>Teleostei</taxon>
        <taxon>Neoteleostei</taxon>
        <taxon>Acanthomorphata</taxon>
        <taxon>Pelagiaria</taxon>
        <taxon>Scombriformes</taxon>
        <taxon>Scombridae</taxon>
        <taxon>Scomber</taxon>
    </lineage>
</organism>
<dbReference type="InterPro" id="IPR013106">
    <property type="entry name" value="Ig_V-set"/>
</dbReference>
<dbReference type="GO" id="GO:0009897">
    <property type="term" value="C:external side of plasma membrane"/>
    <property type="evidence" value="ECO:0007669"/>
    <property type="project" value="TreeGrafter"/>
</dbReference>
<dbReference type="GO" id="GO:0001817">
    <property type="term" value="P:regulation of cytokine production"/>
    <property type="evidence" value="ECO:0007669"/>
    <property type="project" value="TreeGrafter"/>
</dbReference>
<evidence type="ECO:0000256" key="3">
    <source>
        <dbReference type="ARBA" id="ARBA00023319"/>
    </source>
</evidence>
<dbReference type="SMART" id="SM00406">
    <property type="entry name" value="IGv"/>
    <property type="match status" value="1"/>
</dbReference>
<keyword evidence="2 4" id="KW-0472">Membrane</keyword>
<dbReference type="SUPFAM" id="SSF48726">
    <property type="entry name" value="Immunoglobulin"/>
    <property type="match status" value="1"/>
</dbReference>
<accession>A0AAV1QGE3</accession>
<gene>
    <name evidence="7" type="ORF">FSCOSCO3_A013745</name>
</gene>
<dbReference type="Proteomes" id="UP001314229">
    <property type="component" value="Unassembled WGS sequence"/>
</dbReference>
<evidence type="ECO:0000259" key="6">
    <source>
        <dbReference type="PROSITE" id="PS50835"/>
    </source>
</evidence>
<feature type="domain" description="Ig-like" evidence="6">
    <location>
        <begin position="7"/>
        <end position="128"/>
    </location>
</feature>
<feature type="chain" id="PRO_5043516720" evidence="5">
    <location>
        <begin position="16"/>
        <end position="194"/>
    </location>
</feature>
<sequence>MSMAVLASVIMTVLSSTSEDHQDVKVRPGQNATLQCQSPASTIRLLQWSRPDLASDGYVLFYRDKRSVQSFQLPSFHHRVQLVDPEMKNGDVSVILKNVTVNDSGTYECRVSANSKEHRKRATPETINTIVLKVQHSGLTGGNSDDGRHISGHLGAFVPAAGLFLILILAFVFLVVIFKKSKRRSENSDSPPDI</sequence>
<evidence type="ECO:0000256" key="5">
    <source>
        <dbReference type="SAM" id="SignalP"/>
    </source>
</evidence>